<gene>
    <name evidence="3" type="ORF">ARMGADRAFT_941371</name>
</gene>
<dbReference type="Proteomes" id="UP000217790">
    <property type="component" value="Unassembled WGS sequence"/>
</dbReference>
<keyword evidence="4" id="KW-1185">Reference proteome</keyword>
<evidence type="ECO:0000259" key="2">
    <source>
        <dbReference type="Pfam" id="PF25597"/>
    </source>
</evidence>
<feature type="compositionally biased region" description="Pro residues" evidence="1">
    <location>
        <begin position="86"/>
        <end position="107"/>
    </location>
</feature>
<evidence type="ECO:0000256" key="1">
    <source>
        <dbReference type="SAM" id="MobiDB-lite"/>
    </source>
</evidence>
<dbReference type="Pfam" id="PF25597">
    <property type="entry name" value="SH3_retrovirus"/>
    <property type="match status" value="1"/>
</dbReference>
<sequence length="116" mass="12681">WRFYNPTTQHFIISSHIVFDEHVFPGNTTTPVNPFGDLQFKKNTNNGSGSDTAIPETVSHQGGENLHSNDTPLSPPLQSENSPELPSTPPGLPLTPLPSPQPSPPTFQLPRAKFEL</sequence>
<reference evidence="4" key="1">
    <citation type="journal article" date="2017" name="Nat. Ecol. Evol.">
        <title>Genome expansion and lineage-specific genetic innovations in the forest pathogenic fungi Armillaria.</title>
        <authorList>
            <person name="Sipos G."/>
            <person name="Prasanna A.N."/>
            <person name="Walter M.C."/>
            <person name="O'Connor E."/>
            <person name="Balint B."/>
            <person name="Krizsan K."/>
            <person name="Kiss B."/>
            <person name="Hess J."/>
            <person name="Varga T."/>
            <person name="Slot J."/>
            <person name="Riley R."/>
            <person name="Boka B."/>
            <person name="Rigling D."/>
            <person name="Barry K."/>
            <person name="Lee J."/>
            <person name="Mihaltcheva S."/>
            <person name="LaButti K."/>
            <person name="Lipzen A."/>
            <person name="Waldron R."/>
            <person name="Moloney N.M."/>
            <person name="Sperisen C."/>
            <person name="Kredics L."/>
            <person name="Vagvoelgyi C."/>
            <person name="Patrignani A."/>
            <person name="Fitzpatrick D."/>
            <person name="Nagy I."/>
            <person name="Doyle S."/>
            <person name="Anderson J.B."/>
            <person name="Grigoriev I.V."/>
            <person name="Gueldener U."/>
            <person name="Muensterkoetter M."/>
            <person name="Nagy L.G."/>
        </authorList>
    </citation>
    <scope>NUCLEOTIDE SEQUENCE [LARGE SCALE GENOMIC DNA]</scope>
    <source>
        <strain evidence="4">Ar21-2</strain>
    </source>
</reference>
<dbReference type="InterPro" id="IPR057670">
    <property type="entry name" value="SH3_retrovirus"/>
</dbReference>
<name>A0A2H3CVJ5_ARMGA</name>
<organism evidence="3 4">
    <name type="scientific">Armillaria gallica</name>
    <name type="common">Bulbous honey fungus</name>
    <name type="synonym">Armillaria bulbosa</name>
    <dbReference type="NCBI Taxonomy" id="47427"/>
    <lineage>
        <taxon>Eukaryota</taxon>
        <taxon>Fungi</taxon>
        <taxon>Dikarya</taxon>
        <taxon>Basidiomycota</taxon>
        <taxon>Agaricomycotina</taxon>
        <taxon>Agaricomycetes</taxon>
        <taxon>Agaricomycetidae</taxon>
        <taxon>Agaricales</taxon>
        <taxon>Marasmiineae</taxon>
        <taxon>Physalacriaceae</taxon>
        <taxon>Armillaria</taxon>
    </lineage>
</organism>
<protein>
    <recommendedName>
        <fullName evidence="2">Retroviral polymerase SH3-like domain-containing protein</fullName>
    </recommendedName>
</protein>
<feature type="compositionally biased region" description="Polar residues" evidence="1">
    <location>
        <begin position="58"/>
        <end position="81"/>
    </location>
</feature>
<feature type="domain" description="Retroviral polymerase SH3-like" evidence="2">
    <location>
        <begin position="1"/>
        <end position="29"/>
    </location>
</feature>
<feature type="region of interest" description="Disordered" evidence="1">
    <location>
        <begin position="25"/>
        <end position="116"/>
    </location>
</feature>
<evidence type="ECO:0000313" key="3">
    <source>
        <dbReference type="EMBL" id="PBK85850.1"/>
    </source>
</evidence>
<evidence type="ECO:0000313" key="4">
    <source>
        <dbReference type="Proteomes" id="UP000217790"/>
    </source>
</evidence>
<proteinExistence type="predicted"/>
<feature type="non-terminal residue" evidence="3">
    <location>
        <position position="1"/>
    </location>
</feature>
<dbReference type="AlphaFoldDB" id="A0A2H3CVJ5"/>
<accession>A0A2H3CVJ5</accession>
<dbReference type="STRING" id="47427.A0A2H3CVJ5"/>
<dbReference type="InParanoid" id="A0A2H3CVJ5"/>
<feature type="compositionally biased region" description="Polar residues" evidence="1">
    <location>
        <begin position="41"/>
        <end position="51"/>
    </location>
</feature>
<dbReference type="EMBL" id="KZ293688">
    <property type="protein sequence ID" value="PBK85850.1"/>
    <property type="molecule type" value="Genomic_DNA"/>
</dbReference>